<protein>
    <recommendedName>
        <fullName evidence="4">DoxX-like protein</fullName>
    </recommendedName>
</protein>
<feature type="transmembrane region" description="Helical" evidence="1">
    <location>
        <begin position="110"/>
        <end position="129"/>
    </location>
</feature>
<dbReference type="AlphaFoldDB" id="A0A327W2P5"/>
<keyword evidence="1" id="KW-1133">Transmembrane helix</keyword>
<proteinExistence type="predicted"/>
<name>A0A327W2P5_9BACT</name>
<feature type="transmembrane region" description="Helical" evidence="1">
    <location>
        <begin position="216"/>
        <end position="233"/>
    </location>
</feature>
<reference evidence="2 3" key="1">
    <citation type="submission" date="2018-06" db="EMBL/GenBank/DDBJ databases">
        <title>Genomic Encyclopedia of Archaeal and Bacterial Type Strains, Phase II (KMG-II): from individual species to whole genera.</title>
        <authorList>
            <person name="Goeker M."/>
        </authorList>
    </citation>
    <scope>NUCLEOTIDE SEQUENCE [LARGE SCALE GENOMIC DNA]</scope>
    <source>
        <strain evidence="2 3">DSM 29821</strain>
    </source>
</reference>
<evidence type="ECO:0000313" key="3">
    <source>
        <dbReference type="Proteomes" id="UP000249819"/>
    </source>
</evidence>
<keyword evidence="1" id="KW-0812">Transmembrane</keyword>
<keyword evidence="1" id="KW-0472">Membrane</keyword>
<dbReference type="RefSeq" id="WP_146616203.1">
    <property type="nucleotide sequence ID" value="NZ_QLMA01000004.1"/>
</dbReference>
<dbReference type="Proteomes" id="UP000249819">
    <property type="component" value="Unassembled WGS sequence"/>
</dbReference>
<feature type="transmembrane region" description="Helical" evidence="1">
    <location>
        <begin position="192"/>
        <end position="210"/>
    </location>
</feature>
<feature type="transmembrane region" description="Helical" evidence="1">
    <location>
        <begin position="75"/>
        <end position="98"/>
    </location>
</feature>
<evidence type="ECO:0000256" key="1">
    <source>
        <dbReference type="SAM" id="Phobius"/>
    </source>
</evidence>
<evidence type="ECO:0000313" key="2">
    <source>
        <dbReference type="EMBL" id="RAJ82314.1"/>
    </source>
</evidence>
<evidence type="ECO:0008006" key="4">
    <source>
        <dbReference type="Google" id="ProtNLM"/>
    </source>
</evidence>
<comment type="caution">
    <text evidence="2">The sequence shown here is derived from an EMBL/GenBank/DDBJ whole genome shotgun (WGS) entry which is preliminary data.</text>
</comment>
<accession>A0A327W2P5</accession>
<organism evidence="2 3">
    <name type="scientific">Chitinophaga dinghuensis</name>
    <dbReference type="NCBI Taxonomy" id="1539050"/>
    <lineage>
        <taxon>Bacteria</taxon>
        <taxon>Pseudomonadati</taxon>
        <taxon>Bacteroidota</taxon>
        <taxon>Chitinophagia</taxon>
        <taxon>Chitinophagales</taxon>
        <taxon>Chitinophagaceae</taxon>
        <taxon>Chitinophaga</taxon>
    </lineage>
</organism>
<feature type="transmembrane region" description="Helical" evidence="1">
    <location>
        <begin position="161"/>
        <end position="185"/>
    </location>
</feature>
<dbReference type="OrthoDB" id="102112at2"/>
<gene>
    <name evidence="2" type="ORF">CLV59_104540</name>
</gene>
<dbReference type="EMBL" id="QLMA01000004">
    <property type="protein sequence ID" value="RAJ82314.1"/>
    <property type="molecule type" value="Genomic_DNA"/>
</dbReference>
<feature type="transmembrane region" description="Helical" evidence="1">
    <location>
        <begin position="21"/>
        <end position="49"/>
    </location>
</feature>
<sequence length="417" mass="47870">MNTETSASFREISGRVWMRFLSIYLLLYLLHAQYFLTSLPGISSVWLWLTTQTGRLLKGASYVNDVHATGSGDTLYHFVSVFACLLLAVAGTMIWSLVDSRRRSFERQQYWITVIFRYNLALILFSYGFSKVIKTQFPDASLFMLDSPLGESSPMGLAWKFFGYSTGYNLFLGLAEVIPGILLLFRRTSLAGALLSVGVMGNVALLNIFYDIPVKLFSIHLVLVSLFIAGPEIKRLYYFFFTKKVTPPSQQYVPVYTKRIRKYIYLSLKILSILVIIALETLGIIELREGSNELNLHPPLYGIYVVQQRQVSPAAPVHYQELQQLYLDKAYKGTLRLQSAGVVRCRYNTDTTKQILTIYTKLDTLQFHYRQLPENRLELSGILVKDTLHFQLLAADLKRFTLIQQPFRWVAEHPYNK</sequence>
<keyword evidence="3" id="KW-1185">Reference proteome</keyword>
<feature type="transmembrane region" description="Helical" evidence="1">
    <location>
        <begin position="263"/>
        <end position="285"/>
    </location>
</feature>